<dbReference type="InterPro" id="IPR020471">
    <property type="entry name" value="AKR"/>
</dbReference>
<reference evidence="3" key="1">
    <citation type="journal article" date="2014" name="Int. J. Syst. Evol. Microbiol.">
        <title>Complete genome sequence of Corynebacterium casei LMG S-19264T (=DSM 44701T), isolated from a smear-ripened cheese.</title>
        <authorList>
            <consortium name="US DOE Joint Genome Institute (JGI-PGF)"/>
            <person name="Walter F."/>
            <person name="Albersmeier A."/>
            <person name="Kalinowski J."/>
            <person name="Ruckert C."/>
        </authorList>
    </citation>
    <scope>NUCLEOTIDE SEQUENCE</scope>
    <source>
        <strain evidence="3">JCM 10088</strain>
    </source>
</reference>
<dbReference type="CDD" id="cd19093">
    <property type="entry name" value="AKR_AtPLR-like"/>
    <property type="match status" value="1"/>
</dbReference>
<dbReference type="AlphaFoldDB" id="A0A830GT47"/>
<dbReference type="OrthoDB" id="7236at2157"/>
<dbReference type="SUPFAM" id="SSF51430">
    <property type="entry name" value="NAD(P)-linked oxidoreductase"/>
    <property type="match status" value="1"/>
</dbReference>
<dbReference type="GO" id="GO:0016491">
    <property type="term" value="F:oxidoreductase activity"/>
    <property type="evidence" value="ECO:0007669"/>
    <property type="project" value="UniProtKB-KW"/>
</dbReference>
<keyword evidence="1" id="KW-0560">Oxidoreductase</keyword>
<evidence type="ECO:0000259" key="2">
    <source>
        <dbReference type="Pfam" id="PF00248"/>
    </source>
</evidence>
<dbReference type="EMBL" id="BMNL01000002">
    <property type="protein sequence ID" value="GGP20140.1"/>
    <property type="molecule type" value="Genomic_DNA"/>
</dbReference>
<gene>
    <name evidence="3" type="ORF">GCM10007981_07010</name>
</gene>
<dbReference type="InterPro" id="IPR023210">
    <property type="entry name" value="NADP_OxRdtase_dom"/>
</dbReference>
<comment type="caution">
    <text evidence="3">The sequence shown here is derived from an EMBL/GenBank/DDBJ whole genome shotgun (WGS) entry which is preliminary data.</text>
</comment>
<dbReference type="Proteomes" id="UP000610960">
    <property type="component" value="Unassembled WGS sequence"/>
</dbReference>
<dbReference type="PROSITE" id="PS00062">
    <property type="entry name" value="ALDOKETO_REDUCTASE_2"/>
    <property type="match status" value="1"/>
</dbReference>
<dbReference type="Pfam" id="PF00248">
    <property type="entry name" value="Aldo_ket_red"/>
    <property type="match status" value="1"/>
</dbReference>
<proteinExistence type="predicted"/>
<feature type="domain" description="NADP-dependent oxidoreductase" evidence="2">
    <location>
        <begin position="16"/>
        <end position="303"/>
    </location>
</feature>
<sequence length="313" mass="34594">MEYRAFGKTGLKVSRVGLGAWQFSDAWGVMDYDLAKKTIAAALEAGINFIDTAAVYGRGTSETHVGKALRELRAREGTVIATKVPGDLLRAGDVVKAARKSRERLGVDVIDIMQVHWPPCWYNVPTCEYMKALEGLVKEGVIRYIGVSNFPVKLLEEARQCLSTTDVVSTQNRYNLIEREAEKELLPYAERNGIQVIAWSPLAKGLLTGKYNPDDLPRFSDVRANDPLYAPDNVRQIMRLVQALREIGDKHGRTPGQVALNWLIKAGVIPIPGAKGPEQVISNAASVGWSISDDEARRLAEISDSLNISYVTW</sequence>
<dbReference type="RefSeq" id="WP_188596072.1">
    <property type="nucleotide sequence ID" value="NZ_BMNL01000002.1"/>
</dbReference>
<dbReference type="InterPro" id="IPR036812">
    <property type="entry name" value="NAD(P)_OxRdtase_dom_sf"/>
</dbReference>
<dbReference type="PANTHER" id="PTHR43364:SF4">
    <property type="entry name" value="NAD(P)-LINKED OXIDOREDUCTASE SUPERFAMILY PROTEIN"/>
    <property type="match status" value="1"/>
</dbReference>
<evidence type="ECO:0000313" key="3">
    <source>
        <dbReference type="EMBL" id="GGP20140.1"/>
    </source>
</evidence>
<dbReference type="Gene3D" id="3.20.20.100">
    <property type="entry name" value="NADP-dependent oxidoreductase domain"/>
    <property type="match status" value="1"/>
</dbReference>
<organism evidence="3 4">
    <name type="scientific">Thermocladium modestius</name>
    <dbReference type="NCBI Taxonomy" id="62609"/>
    <lineage>
        <taxon>Archaea</taxon>
        <taxon>Thermoproteota</taxon>
        <taxon>Thermoprotei</taxon>
        <taxon>Thermoproteales</taxon>
        <taxon>Thermoproteaceae</taxon>
        <taxon>Thermocladium</taxon>
    </lineage>
</organism>
<evidence type="ECO:0000256" key="1">
    <source>
        <dbReference type="ARBA" id="ARBA00023002"/>
    </source>
</evidence>
<evidence type="ECO:0000313" key="4">
    <source>
        <dbReference type="Proteomes" id="UP000610960"/>
    </source>
</evidence>
<name>A0A830GT47_9CREN</name>
<reference evidence="3" key="2">
    <citation type="submission" date="2020-09" db="EMBL/GenBank/DDBJ databases">
        <authorList>
            <person name="Sun Q."/>
            <person name="Ohkuma M."/>
        </authorList>
    </citation>
    <scope>NUCLEOTIDE SEQUENCE</scope>
    <source>
        <strain evidence="3">JCM 10088</strain>
    </source>
</reference>
<dbReference type="InterPro" id="IPR050523">
    <property type="entry name" value="AKR_Detox_Biosynth"/>
</dbReference>
<dbReference type="PANTHER" id="PTHR43364">
    <property type="entry name" value="NADH-SPECIFIC METHYLGLYOXAL REDUCTASE-RELATED"/>
    <property type="match status" value="1"/>
</dbReference>
<keyword evidence="4" id="KW-1185">Reference proteome</keyword>
<dbReference type="InterPro" id="IPR018170">
    <property type="entry name" value="Aldo/ket_reductase_CS"/>
</dbReference>
<dbReference type="PRINTS" id="PR00069">
    <property type="entry name" value="ALDKETRDTASE"/>
</dbReference>
<accession>A0A830GT47</accession>
<protein>
    <submittedName>
        <fullName evidence="3">Oxidoreductase</fullName>
    </submittedName>
</protein>